<evidence type="ECO:0000313" key="1">
    <source>
        <dbReference type="EMBL" id="SVB90927.1"/>
    </source>
</evidence>
<accession>A0A382HVH6</accession>
<sequence length="405" mass="47507">VVACQALSQISVDKNRIQVYKENPQYWQHKSEPVLLLGGSVEDNLFQIPDIKEHLDLLRSVGGNYVRCTMSCRDEGNIWQFNEVEGLYNLDQWNEEFWQRFNNFLRLTAERDIIVQIEVWATFDYYRLNWDINPFNPKNNVNYTFEQTNLPEVVDSHPTQTENNFFWSVPAENNQRIVLEYQEKFVDQILFYSLKFDHVLYCIDNETSVSPEWGKFWAEYIQAKANDAEVNVETTEMWDSHNLFHTQHQNTLDHPELYSFCDASQNNHQRGQKHWDNAQEFRAQLNPVRPINSVKIYGSDQYHFGDDQDGLERFWRNVFGGMASARFHRPPSGLGLGPLACRHLKSMRMLTDNIRIFSCQPNNHLLSNRRENQAYALANIGNEVVVYFPESGTIDIDLSLFDADL</sequence>
<feature type="non-terminal residue" evidence="1">
    <location>
        <position position="1"/>
    </location>
</feature>
<reference evidence="1" key="1">
    <citation type="submission" date="2018-05" db="EMBL/GenBank/DDBJ databases">
        <authorList>
            <person name="Lanie J.A."/>
            <person name="Ng W.-L."/>
            <person name="Kazmierczak K.M."/>
            <person name="Andrzejewski T.M."/>
            <person name="Davidsen T.M."/>
            <person name="Wayne K.J."/>
            <person name="Tettelin H."/>
            <person name="Glass J.I."/>
            <person name="Rusch D."/>
            <person name="Podicherti R."/>
            <person name="Tsui H.-C.T."/>
            <person name="Winkler M.E."/>
        </authorList>
    </citation>
    <scope>NUCLEOTIDE SEQUENCE</scope>
</reference>
<evidence type="ECO:0008006" key="2">
    <source>
        <dbReference type="Google" id="ProtNLM"/>
    </source>
</evidence>
<dbReference type="Gene3D" id="3.20.20.80">
    <property type="entry name" value="Glycosidases"/>
    <property type="match status" value="1"/>
</dbReference>
<feature type="non-terminal residue" evidence="1">
    <location>
        <position position="405"/>
    </location>
</feature>
<dbReference type="InterPro" id="IPR017853">
    <property type="entry name" value="GH"/>
</dbReference>
<dbReference type="SUPFAM" id="SSF51445">
    <property type="entry name" value="(Trans)glycosidases"/>
    <property type="match status" value="1"/>
</dbReference>
<protein>
    <recommendedName>
        <fullName evidence="2">Glycoside hydrolase family 42 N-terminal domain-containing protein</fullName>
    </recommendedName>
</protein>
<name>A0A382HVH6_9ZZZZ</name>
<organism evidence="1">
    <name type="scientific">marine metagenome</name>
    <dbReference type="NCBI Taxonomy" id="408172"/>
    <lineage>
        <taxon>unclassified sequences</taxon>
        <taxon>metagenomes</taxon>
        <taxon>ecological metagenomes</taxon>
    </lineage>
</organism>
<dbReference type="EMBL" id="UINC01063366">
    <property type="protein sequence ID" value="SVB90927.1"/>
    <property type="molecule type" value="Genomic_DNA"/>
</dbReference>
<gene>
    <name evidence="1" type="ORF">METZ01_LOCUS243781</name>
</gene>
<proteinExistence type="predicted"/>
<dbReference type="AlphaFoldDB" id="A0A382HVH6"/>